<feature type="domain" description="DUF1638" evidence="1">
    <location>
        <begin position="45"/>
        <end position="209"/>
    </location>
</feature>
<gene>
    <name evidence="2" type="ORF">ALO_15272</name>
</gene>
<dbReference type="InterPro" id="IPR012437">
    <property type="entry name" value="DUF1638"/>
</dbReference>
<keyword evidence="3" id="KW-1185">Reference proteome</keyword>
<dbReference type="EMBL" id="AFGF01000144">
    <property type="protein sequence ID" value="EGO63021.1"/>
    <property type="molecule type" value="Genomic_DNA"/>
</dbReference>
<accession>F7NLT0</accession>
<evidence type="ECO:0000259" key="1">
    <source>
        <dbReference type="Pfam" id="PF07796"/>
    </source>
</evidence>
<evidence type="ECO:0000313" key="3">
    <source>
        <dbReference type="Proteomes" id="UP000003240"/>
    </source>
</evidence>
<name>F7NLT0_9FIRM</name>
<comment type="caution">
    <text evidence="2">The sequence shown here is derived from an EMBL/GenBank/DDBJ whole genome shotgun (WGS) entry which is preliminary data.</text>
</comment>
<proteinExistence type="predicted"/>
<protein>
    <recommendedName>
        <fullName evidence="1">DUF1638 domain-containing protein</fullName>
    </recommendedName>
</protein>
<dbReference type="Pfam" id="PF07796">
    <property type="entry name" value="DUF1638"/>
    <property type="match status" value="1"/>
</dbReference>
<sequence>MSASILLSDNKLASNLLRVKLIGCPSTQKEVESLGLTGGMDCEYLDFSYHAAPDQLQKELQKKIDNSQDYSAIVLTYGRCSKATAGLVSPKAPIVLPRVHDCFELLLGCGEKRRMLADRNPAAYYFSAGWLDYGRSPYAEYREYVERYGEEEARYLIEALYGKYCEAIFVKTCLQEDTEKYRVKLKEIAAFFCWAVGEVEGDLSLLRALVTGTRLRDDVIHIPPGKPVCWESLDERQCTGEGGGSNE</sequence>
<evidence type="ECO:0000313" key="2">
    <source>
        <dbReference type="EMBL" id="EGO63021.1"/>
    </source>
</evidence>
<dbReference type="eggNOG" id="COG0145">
    <property type="taxonomic scope" value="Bacteria"/>
</dbReference>
<reference evidence="2 3" key="1">
    <citation type="journal article" date="2011" name="EMBO J.">
        <title>Structural diversity of bacterial flagellar motors.</title>
        <authorList>
            <person name="Chen S."/>
            <person name="Beeby M."/>
            <person name="Murphy G.E."/>
            <person name="Leadbetter J.R."/>
            <person name="Hendrixson D.R."/>
            <person name="Briegel A."/>
            <person name="Li Z."/>
            <person name="Shi J."/>
            <person name="Tocheva E.I."/>
            <person name="Muller A."/>
            <person name="Dobro M.J."/>
            <person name="Jensen G.J."/>
        </authorList>
    </citation>
    <scope>NUCLEOTIDE SEQUENCE [LARGE SCALE GENOMIC DNA]</scope>
    <source>
        <strain evidence="2 3">DSM 6540</strain>
    </source>
</reference>
<dbReference type="STRING" id="1009370.ALO_15272"/>
<organism evidence="2 3">
    <name type="scientific">Acetonema longum DSM 6540</name>
    <dbReference type="NCBI Taxonomy" id="1009370"/>
    <lineage>
        <taxon>Bacteria</taxon>
        <taxon>Bacillati</taxon>
        <taxon>Bacillota</taxon>
        <taxon>Negativicutes</taxon>
        <taxon>Acetonemataceae</taxon>
        <taxon>Acetonema</taxon>
    </lineage>
</organism>
<dbReference type="Proteomes" id="UP000003240">
    <property type="component" value="Unassembled WGS sequence"/>
</dbReference>
<dbReference type="AlphaFoldDB" id="F7NLT0"/>